<dbReference type="STRING" id="45351.A7T2K0"/>
<dbReference type="KEGG" id="nve:5500466"/>
<dbReference type="InterPro" id="IPR029058">
    <property type="entry name" value="AB_hydrolase_fold"/>
</dbReference>
<sequence>FCLRYRQAPEYIYPTSMMDCYNVAIELLNNGSQYGINVKRVMVGGDSAGGNIAAAVTHTLAGVAERHCSKQYLAGQILIYPALQMLDLNLPSYVKSKNDLIASQRDIADYVSLYLNGSTALAAAILAGNHSRHLENTRYMAYVRPKGIPDADDNDDDDDDNKNEVIKNPEMDLSEAAAAAIIDPVASPLLAKTFRGTPQTLLITAEFDPLRDEGFLYAERIKLAGVELVHKH</sequence>
<dbReference type="HOGENOM" id="CLU_012494_12_2_1"/>
<evidence type="ECO:0000313" key="4">
    <source>
        <dbReference type="EMBL" id="EDO29815.1"/>
    </source>
</evidence>
<feature type="region of interest" description="Disordered" evidence="2">
    <location>
        <begin position="145"/>
        <end position="165"/>
    </location>
</feature>
<feature type="domain" description="Alpha/beta hydrolase fold-3" evidence="3">
    <location>
        <begin position="4"/>
        <end position="119"/>
    </location>
</feature>
<dbReference type="PANTHER" id="PTHR48081">
    <property type="entry name" value="AB HYDROLASE SUPERFAMILY PROTEIN C4A8.06C"/>
    <property type="match status" value="1"/>
</dbReference>
<dbReference type="GO" id="GO:0016787">
    <property type="term" value="F:hydrolase activity"/>
    <property type="evidence" value="ECO:0007669"/>
    <property type="project" value="UniProtKB-KW"/>
</dbReference>
<feature type="non-terminal residue" evidence="4">
    <location>
        <position position="1"/>
    </location>
</feature>
<dbReference type="InParanoid" id="A7T2K0"/>
<feature type="domain" description="Alpha/beta hydrolase fold-3" evidence="3">
    <location>
        <begin position="121"/>
        <end position="228"/>
    </location>
</feature>
<keyword evidence="5" id="KW-1185">Reference proteome</keyword>
<reference evidence="4 5" key="1">
    <citation type="journal article" date="2007" name="Science">
        <title>Sea anemone genome reveals ancestral eumetazoan gene repertoire and genomic organization.</title>
        <authorList>
            <person name="Putnam N.H."/>
            <person name="Srivastava M."/>
            <person name="Hellsten U."/>
            <person name="Dirks B."/>
            <person name="Chapman J."/>
            <person name="Salamov A."/>
            <person name="Terry A."/>
            <person name="Shapiro H."/>
            <person name="Lindquist E."/>
            <person name="Kapitonov V.V."/>
            <person name="Jurka J."/>
            <person name="Genikhovich G."/>
            <person name="Grigoriev I.V."/>
            <person name="Lucas S.M."/>
            <person name="Steele R.E."/>
            <person name="Finnerty J.R."/>
            <person name="Technau U."/>
            <person name="Martindale M.Q."/>
            <person name="Rokhsar D.S."/>
        </authorList>
    </citation>
    <scope>NUCLEOTIDE SEQUENCE [LARGE SCALE GENOMIC DNA]</scope>
    <source>
        <strain evidence="5">CH2 X CH6</strain>
    </source>
</reference>
<name>A7T2K0_NEMVE</name>
<proteinExistence type="predicted"/>
<dbReference type="AlphaFoldDB" id="A7T2K0"/>
<dbReference type="FunCoup" id="A7T2K0">
    <property type="interactions" value="164"/>
</dbReference>
<evidence type="ECO:0000256" key="2">
    <source>
        <dbReference type="SAM" id="MobiDB-lite"/>
    </source>
</evidence>
<dbReference type="InterPro" id="IPR013094">
    <property type="entry name" value="AB_hydrolase_3"/>
</dbReference>
<dbReference type="Gene3D" id="3.40.50.1820">
    <property type="entry name" value="alpha/beta hydrolase"/>
    <property type="match status" value="1"/>
</dbReference>
<accession>A7T2K0</accession>
<evidence type="ECO:0000259" key="3">
    <source>
        <dbReference type="Pfam" id="PF07859"/>
    </source>
</evidence>
<dbReference type="Pfam" id="PF07859">
    <property type="entry name" value="Abhydrolase_3"/>
    <property type="match status" value="2"/>
</dbReference>
<keyword evidence="1" id="KW-0378">Hydrolase</keyword>
<dbReference type="Proteomes" id="UP000001593">
    <property type="component" value="Unassembled WGS sequence"/>
</dbReference>
<dbReference type="SUPFAM" id="SSF53474">
    <property type="entry name" value="alpha/beta-Hydrolases"/>
    <property type="match status" value="1"/>
</dbReference>
<dbReference type="EMBL" id="DS470266">
    <property type="protein sequence ID" value="EDO29815.1"/>
    <property type="molecule type" value="Genomic_DNA"/>
</dbReference>
<feature type="non-terminal residue" evidence="4">
    <location>
        <position position="232"/>
    </location>
</feature>
<gene>
    <name evidence="4" type="ORF">NEMVEDRAFT_v1g143239</name>
</gene>
<dbReference type="PANTHER" id="PTHR48081:SF8">
    <property type="entry name" value="ALPHA_BETA HYDROLASE FOLD-3 DOMAIN-CONTAINING PROTEIN-RELATED"/>
    <property type="match status" value="1"/>
</dbReference>
<dbReference type="InterPro" id="IPR050300">
    <property type="entry name" value="GDXG_lipolytic_enzyme"/>
</dbReference>
<evidence type="ECO:0000256" key="1">
    <source>
        <dbReference type="ARBA" id="ARBA00022801"/>
    </source>
</evidence>
<dbReference type="eggNOG" id="KOG1515">
    <property type="taxonomic scope" value="Eukaryota"/>
</dbReference>
<dbReference type="PhylomeDB" id="A7T2K0"/>
<feature type="compositionally biased region" description="Acidic residues" evidence="2">
    <location>
        <begin position="150"/>
        <end position="161"/>
    </location>
</feature>
<dbReference type="OMA" id="NTHISDC"/>
<protein>
    <recommendedName>
        <fullName evidence="3">Alpha/beta hydrolase fold-3 domain-containing protein</fullName>
    </recommendedName>
</protein>
<organism evidence="4 5">
    <name type="scientific">Nematostella vectensis</name>
    <name type="common">Starlet sea anemone</name>
    <dbReference type="NCBI Taxonomy" id="45351"/>
    <lineage>
        <taxon>Eukaryota</taxon>
        <taxon>Metazoa</taxon>
        <taxon>Cnidaria</taxon>
        <taxon>Anthozoa</taxon>
        <taxon>Hexacorallia</taxon>
        <taxon>Actiniaria</taxon>
        <taxon>Edwardsiidae</taxon>
        <taxon>Nematostella</taxon>
    </lineage>
</organism>
<evidence type="ECO:0000313" key="5">
    <source>
        <dbReference type="Proteomes" id="UP000001593"/>
    </source>
</evidence>